<feature type="transmembrane region" description="Helical" evidence="1">
    <location>
        <begin position="87"/>
        <end position="106"/>
    </location>
</feature>
<evidence type="ECO:0000313" key="3">
    <source>
        <dbReference type="EMBL" id="OGG89172.1"/>
    </source>
</evidence>
<feature type="transmembrane region" description="Helical" evidence="1">
    <location>
        <begin position="148"/>
        <end position="166"/>
    </location>
</feature>
<dbReference type="Pfam" id="PF01569">
    <property type="entry name" value="PAP2"/>
    <property type="match status" value="1"/>
</dbReference>
<feature type="transmembrane region" description="Helical" evidence="1">
    <location>
        <begin position="196"/>
        <end position="214"/>
    </location>
</feature>
<dbReference type="AlphaFoldDB" id="A0A1F6FTI7"/>
<evidence type="ECO:0000313" key="4">
    <source>
        <dbReference type="Proteomes" id="UP000179230"/>
    </source>
</evidence>
<feature type="transmembrane region" description="Helical" evidence="1">
    <location>
        <begin position="20"/>
        <end position="48"/>
    </location>
</feature>
<accession>A0A1F6FTI7</accession>
<dbReference type="InterPro" id="IPR000326">
    <property type="entry name" value="PAP2/HPO"/>
</dbReference>
<gene>
    <name evidence="3" type="ORF">A2592_00530</name>
</gene>
<comment type="caution">
    <text evidence="3">The sequence shown here is derived from an EMBL/GenBank/DDBJ whole genome shotgun (WGS) entry which is preliminary data.</text>
</comment>
<dbReference type="InterPro" id="IPR036938">
    <property type="entry name" value="PAP2/HPO_sf"/>
</dbReference>
<keyword evidence="1" id="KW-1133">Transmembrane helix</keyword>
<proteinExistence type="predicted"/>
<dbReference type="EMBL" id="MFMT01000005">
    <property type="protein sequence ID" value="OGG89172.1"/>
    <property type="molecule type" value="Genomic_DNA"/>
</dbReference>
<dbReference type="Proteomes" id="UP000179230">
    <property type="component" value="Unassembled WGS sequence"/>
</dbReference>
<evidence type="ECO:0000259" key="2">
    <source>
        <dbReference type="Pfam" id="PF01569"/>
    </source>
</evidence>
<sequence length="219" mass="24212">MKYIARYAQFVIRVFSGCRLLLHAVAIGATFVLVWTGLDWAYLVYVLAQVPTSLLFVADFLGFAVPILVPLLFFILAIAFRQPLYRLYTEATLYAVLLGFTLSTAIKTFTGRTSPPHFHHGEEQALVDNSYAFNFGFLNESVIGGWPSSHATIAFALAVTLTILLPPRWYIRASLFVPALFIGIGVTFGFHWLSEFVAGACLGTAIGLVVGGYYKKFSH</sequence>
<protein>
    <recommendedName>
        <fullName evidence="2">Phosphatidic acid phosphatase type 2/haloperoxidase domain-containing protein</fullName>
    </recommendedName>
</protein>
<dbReference type="SUPFAM" id="SSF48317">
    <property type="entry name" value="Acid phosphatase/Vanadium-dependent haloperoxidase"/>
    <property type="match status" value="1"/>
</dbReference>
<feature type="transmembrane region" description="Helical" evidence="1">
    <location>
        <begin position="173"/>
        <end position="190"/>
    </location>
</feature>
<feature type="transmembrane region" description="Helical" evidence="1">
    <location>
        <begin position="60"/>
        <end position="80"/>
    </location>
</feature>
<reference evidence="3 4" key="1">
    <citation type="journal article" date="2016" name="Nat. Commun.">
        <title>Thousands of microbial genomes shed light on interconnected biogeochemical processes in an aquifer system.</title>
        <authorList>
            <person name="Anantharaman K."/>
            <person name="Brown C.T."/>
            <person name="Hug L.A."/>
            <person name="Sharon I."/>
            <person name="Castelle C.J."/>
            <person name="Probst A.J."/>
            <person name="Thomas B.C."/>
            <person name="Singh A."/>
            <person name="Wilkins M.J."/>
            <person name="Karaoz U."/>
            <person name="Brodie E.L."/>
            <person name="Williams K.H."/>
            <person name="Hubbard S.S."/>
            <person name="Banfield J.F."/>
        </authorList>
    </citation>
    <scope>NUCLEOTIDE SEQUENCE [LARGE SCALE GENOMIC DNA]</scope>
</reference>
<feature type="domain" description="Phosphatidic acid phosphatase type 2/haloperoxidase" evidence="2">
    <location>
        <begin position="93"/>
        <end position="210"/>
    </location>
</feature>
<keyword evidence="1" id="KW-0472">Membrane</keyword>
<evidence type="ECO:0000256" key="1">
    <source>
        <dbReference type="SAM" id="Phobius"/>
    </source>
</evidence>
<dbReference type="Gene3D" id="1.20.144.10">
    <property type="entry name" value="Phosphatidic acid phosphatase type 2/haloperoxidase"/>
    <property type="match status" value="1"/>
</dbReference>
<organism evidence="3 4">
    <name type="scientific">Candidatus Kaiserbacteria bacterium RIFOXYD1_FULL_42_15</name>
    <dbReference type="NCBI Taxonomy" id="1798532"/>
    <lineage>
        <taxon>Bacteria</taxon>
        <taxon>Candidatus Kaiseribacteriota</taxon>
    </lineage>
</organism>
<keyword evidence="1" id="KW-0812">Transmembrane</keyword>
<name>A0A1F6FTI7_9BACT</name>